<dbReference type="GO" id="GO:0000724">
    <property type="term" value="P:double-strand break repair via homologous recombination"/>
    <property type="evidence" value="ECO:0007669"/>
    <property type="project" value="TreeGrafter"/>
</dbReference>
<dbReference type="EC" id="5.6.2.4" evidence="3"/>
<reference evidence="5 6" key="1">
    <citation type="submission" date="2018-10" db="EMBL/GenBank/DDBJ databases">
        <title>Fifty Aureobasidium pullulans genomes reveal a recombining polyextremotolerant generalist.</title>
        <authorList>
            <person name="Gostincar C."/>
            <person name="Turk M."/>
            <person name="Zajc J."/>
            <person name="Gunde-Cimerman N."/>
        </authorList>
    </citation>
    <scope>NUCLEOTIDE SEQUENCE [LARGE SCALE GENOMIC DNA]</scope>
    <source>
        <strain evidence="5 6">EXF-11900</strain>
    </source>
</reference>
<evidence type="ECO:0000256" key="2">
    <source>
        <dbReference type="ARBA" id="ARBA00034617"/>
    </source>
</evidence>
<dbReference type="SMART" id="SM00490">
    <property type="entry name" value="HELICc"/>
    <property type="match status" value="1"/>
</dbReference>
<dbReference type="PROSITE" id="PS51194">
    <property type="entry name" value="HELICASE_CTER"/>
    <property type="match status" value="1"/>
</dbReference>
<organism evidence="5 6">
    <name type="scientific">Aureobasidium pullulans</name>
    <name type="common">Black yeast</name>
    <name type="synonym">Pullularia pullulans</name>
    <dbReference type="NCBI Taxonomy" id="5580"/>
    <lineage>
        <taxon>Eukaryota</taxon>
        <taxon>Fungi</taxon>
        <taxon>Dikarya</taxon>
        <taxon>Ascomycota</taxon>
        <taxon>Pezizomycotina</taxon>
        <taxon>Dothideomycetes</taxon>
        <taxon>Dothideomycetidae</taxon>
        <taxon>Dothideales</taxon>
        <taxon>Saccotheciaceae</taxon>
        <taxon>Aureobasidium</taxon>
    </lineage>
</organism>
<comment type="catalytic activity">
    <reaction evidence="2">
        <text>Couples ATP hydrolysis with the unwinding of duplex DNA by translocating in the 3'-5' direction.</text>
        <dbReference type="EC" id="5.6.2.4"/>
    </reaction>
</comment>
<dbReference type="PANTHER" id="PTHR13710">
    <property type="entry name" value="DNA HELICASE RECQ FAMILY MEMBER"/>
    <property type="match status" value="1"/>
</dbReference>
<sequence length="289" mass="31806">MSRGELEETTIGTCTRMQKHIGRNKGVIYCRSIDQCKDMAKELGRAYYHGGSIDNEDKLAVWMETGGLIVATSALGTGVDFPGIVFILHMDLPYGMIDYAQESGRAGRAGEEVDSIIIVEQGKVESMRQAGQIRGLDEEIMAEFVTTRECRRQVMSRYLDGKIVECGAGDMAQCDRCGEGLGALERLHEKNGKERETVEKTLDDLTDGCASCWMLAVTQNRGHEADLGSAKTNVTSSDKRFAMRRALTVVISAASVNDSATLGKMDKARVNGRTWRYCSYVELWGCGTE</sequence>
<dbReference type="InterPro" id="IPR027417">
    <property type="entry name" value="P-loop_NTPase"/>
</dbReference>
<feature type="domain" description="Helicase C-terminal" evidence="4">
    <location>
        <begin position="16"/>
        <end position="152"/>
    </location>
</feature>
<evidence type="ECO:0000259" key="4">
    <source>
        <dbReference type="PROSITE" id="PS51194"/>
    </source>
</evidence>
<protein>
    <recommendedName>
        <fullName evidence="3">DNA 3'-5' helicase</fullName>
        <ecNumber evidence="3">5.6.2.4</ecNumber>
    </recommendedName>
</protein>
<name>A0A4S8SD71_AURPU</name>
<dbReference type="GO" id="GO:0005694">
    <property type="term" value="C:chromosome"/>
    <property type="evidence" value="ECO:0007669"/>
    <property type="project" value="TreeGrafter"/>
</dbReference>
<dbReference type="GO" id="GO:0043138">
    <property type="term" value="F:3'-5' DNA helicase activity"/>
    <property type="evidence" value="ECO:0007669"/>
    <property type="project" value="UniProtKB-EC"/>
</dbReference>
<accession>A0A4S8SD71</accession>
<evidence type="ECO:0000313" key="5">
    <source>
        <dbReference type="EMBL" id="THV68436.1"/>
    </source>
</evidence>
<evidence type="ECO:0000256" key="1">
    <source>
        <dbReference type="ARBA" id="ARBA00005446"/>
    </source>
</evidence>
<dbReference type="PANTHER" id="PTHR13710:SF154">
    <property type="entry name" value="RECQ HELICASE, PUTATIVE (AFU_ORTHOLOGUE AFUA_6G14720)-RELATED"/>
    <property type="match status" value="1"/>
</dbReference>
<dbReference type="Proteomes" id="UP000304951">
    <property type="component" value="Unassembled WGS sequence"/>
</dbReference>
<gene>
    <name evidence="5" type="ORF">D6D28_06708</name>
</gene>
<dbReference type="InterPro" id="IPR001650">
    <property type="entry name" value="Helicase_C-like"/>
</dbReference>
<dbReference type="AlphaFoldDB" id="A0A4S8SD71"/>
<comment type="caution">
    <text evidence="5">The sequence shown here is derived from an EMBL/GenBank/DDBJ whole genome shotgun (WGS) entry which is preliminary data.</text>
</comment>
<evidence type="ECO:0000256" key="3">
    <source>
        <dbReference type="ARBA" id="ARBA00034808"/>
    </source>
</evidence>
<dbReference type="SUPFAM" id="SSF52540">
    <property type="entry name" value="P-loop containing nucleoside triphosphate hydrolases"/>
    <property type="match status" value="1"/>
</dbReference>
<dbReference type="Pfam" id="PF00271">
    <property type="entry name" value="Helicase_C"/>
    <property type="match status" value="1"/>
</dbReference>
<dbReference type="EMBL" id="QZAF01000322">
    <property type="protein sequence ID" value="THV68436.1"/>
    <property type="molecule type" value="Genomic_DNA"/>
</dbReference>
<dbReference type="Gene3D" id="3.40.50.300">
    <property type="entry name" value="P-loop containing nucleotide triphosphate hydrolases"/>
    <property type="match status" value="1"/>
</dbReference>
<dbReference type="GO" id="GO:0005737">
    <property type="term" value="C:cytoplasm"/>
    <property type="evidence" value="ECO:0007669"/>
    <property type="project" value="TreeGrafter"/>
</dbReference>
<dbReference type="GO" id="GO:0009378">
    <property type="term" value="F:four-way junction helicase activity"/>
    <property type="evidence" value="ECO:0007669"/>
    <property type="project" value="TreeGrafter"/>
</dbReference>
<comment type="similarity">
    <text evidence="1">Belongs to the helicase family. RecQ subfamily.</text>
</comment>
<proteinExistence type="inferred from homology"/>
<evidence type="ECO:0000313" key="6">
    <source>
        <dbReference type="Proteomes" id="UP000304951"/>
    </source>
</evidence>